<dbReference type="STRING" id="310782.SAMN05216499_13448"/>
<organism evidence="1 2">
    <name type="scientific">Actinacidiphila paucisporea</name>
    <dbReference type="NCBI Taxonomy" id="310782"/>
    <lineage>
        <taxon>Bacteria</taxon>
        <taxon>Bacillati</taxon>
        <taxon>Actinomycetota</taxon>
        <taxon>Actinomycetes</taxon>
        <taxon>Kitasatosporales</taxon>
        <taxon>Streptomycetaceae</taxon>
        <taxon>Actinacidiphila</taxon>
    </lineage>
</organism>
<sequence length="163" mass="17304">MPSFSLSLSTGISRICGGSRLPLSMSSSRARRKGMSYRLSANAAMEASSRDSRTVGMLTSRLLIRACCWPPSTQACRKPPRVKECGMLPRPCEAMSSKDRVAVIRTTAIGTSHRTDTSPAPVWKATVPHRGRAGLGDRRAAGGASWPAAVSGVVPVTLISRPP</sequence>
<proteinExistence type="predicted"/>
<protein>
    <submittedName>
        <fullName evidence="1">Uncharacterized protein</fullName>
    </submittedName>
</protein>
<dbReference type="Proteomes" id="UP000184111">
    <property type="component" value="Unassembled WGS sequence"/>
</dbReference>
<gene>
    <name evidence="1" type="ORF">SAMN05216499_13448</name>
</gene>
<accession>A0A1M7QHB6</accession>
<evidence type="ECO:0000313" key="2">
    <source>
        <dbReference type="Proteomes" id="UP000184111"/>
    </source>
</evidence>
<dbReference type="EMBL" id="FRBI01000034">
    <property type="protein sequence ID" value="SHN30108.1"/>
    <property type="molecule type" value="Genomic_DNA"/>
</dbReference>
<keyword evidence="2" id="KW-1185">Reference proteome</keyword>
<reference evidence="1 2" key="1">
    <citation type="submission" date="2016-11" db="EMBL/GenBank/DDBJ databases">
        <authorList>
            <person name="Jaros S."/>
            <person name="Januszkiewicz K."/>
            <person name="Wedrychowicz H."/>
        </authorList>
    </citation>
    <scope>NUCLEOTIDE SEQUENCE [LARGE SCALE GENOMIC DNA]</scope>
    <source>
        <strain evidence="1 2">CGMCC 4.2025</strain>
    </source>
</reference>
<name>A0A1M7QHB6_9ACTN</name>
<evidence type="ECO:0000313" key="1">
    <source>
        <dbReference type="EMBL" id="SHN30108.1"/>
    </source>
</evidence>
<dbReference type="AlphaFoldDB" id="A0A1M7QHB6"/>